<proteinExistence type="predicted"/>
<dbReference type="STRING" id="142588.SAMN04488559_101101"/>
<name>A0A1H9PT30_9LACT</name>
<evidence type="ECO:0000313" key="1">
    <source>
        <dbReference type="EMBL" id="SER50995.1"/>
    </source>
</evidence>
<dbReference type="EMBL" id="FOHA01000001">
    <property type="protein sequence ID" value="SER50995.1"/>
    <property type="molecule type" value="Genomic_DNA"/>
</dbReference>
<evidence type="ECO:0008006" key="3">
    <source>
        <dbReference type="Google" id="ProtNLM"/>
    </source>
</evidence>
<dbReference type="RefSeq" id="WP_092649260.1">
    <property type="nucleotide sequence ID" value="NZ_FOHA01000001.1"/>
</dbReference>
<keyword evidence="2" id="KW-1185">Reference proteome</keyword>
<dbReference type="AlphaFoldDB" id="A0A1H9PT30"/>
<dbReference type="Proteomes" id="UP000198948">
    <property type="component" value="Unassembled WGS sequence"/>
</dbReference>
<evidence type="ECO:0000313" key="2">
    <source>
        <dbReference type="Proteomes" id="UP000198948"/>
    </source>
</evidence>
<reference evidence="1 2" key="1">
    <citation type="submission" date="2016-10" db="EMBL/GenBank/DDBJ databases">
        <authorList>
            <person name="de Groot N.N."/>
        </authorList>
    </citation>
    <scope>NUCLEOTIDE SEQUENCE [LARGE SCALE GENOMIC DNA]</scope>
    <source>
        <strain evidence="1 2">DSM 13760</strain>
    </source>
</reference>
<sequence>MQHLSMRELKENLVSKGFQLTPYSEEEINEAIAYFGQLPETLVAYYQLIGRIDFTDVDDGYIEIISPAELISRSSEENLFINIADEYCYSFELAIKKENLNEESPEVYLGGEVAYGMTEGNEQALTDAGILFASEDFRYISGHLKGLSDVLCMYGVSEGEDINYLEDLLTAINYFFQYQEAV</sequence>
<gene>
    <name evidence="1" type="ORF">SAMN04488559_101101</name>
</gene>
<accession>A0A1H9PT30</accession>
<organism evidence="1 2">
    <name type="scientific">Isobaculum melis</name>
    <dbReference type="NCBI Taxonomy" id="142588"/>
    <lineage>
        <taxon>Bacteria</taxon>
        <taxon>Bacillati</taxon>
        <taxon>Bacillota</taxon>
        <taxon>Bacilli</taxon>
        <taxon>Lactobacillales</taxon>
        <taxon>Carnobacteriaceae</taxon>
        <taxon>Isobaculum</taxon>
    </lineage>
</organism>
<protein>
    <recommendedName>
        <fullName evidence="3">SMI1 / KNR4 family (SUKH-1)</fullName>
    </recommendedName>
</protein>